<evidence type="ECO:0000313" key="5">
    <source>
        <dbReference type="EMBL" id="MDK2125627.1"/>
    </source>
</evidence>
<accession>A0ABT7DZZ6</accession>
<feature type="domain" description="Teneurin-like YD-shell" evidence="4">
    <location>
        <begin position="722"/>
        <end position="1014"/>
    </location>
</feature>
<name>A0ABT7DZZ6_9NEIS</name>
<dbReference type="EMBL" id="JARRAF010000021">
    <property type="protein sequence ID" value="MDK2125627.1"/>
    <property type="molecule type" value="Genomic_DNA"/>
</dbReference>
<dbReference type="PANTHER" id="PTHR32305:SF15">
    <property type="entry name" value="PROTEIN RHSA-RELATED"/>
    <property type="match status" value="1"/>
</dbReference>
<feature type="domain" description="DUF6531" evidence="3">
    <location>
        <begin position="18"/>
        <end position="89"/>
    </location>
</feature>
<dbReference type="Gene3D" id="3.90.930.1">
    <property type="match status" value="1"/>
</dbReference>
<dbReference type="PANTHER" id="PTHR32305">
    <property type="match status" value="1"/>
</dbReference>
<evidence type="ECO:0000259" key="4">
    <source>
        <dbReference type="Pfam" id="PF25023"/>
    </source>
</evidence>
<comment type="caution">
    <text evidence="5">The sequence shown here is derived from an EMBL/GenBank/DDBJ whole genome shotgun (WGS) entry which is preliminary data.</text>
</comment>
<dbReference type="Pfam" id="PF25023">
    <property type="entry name" value="TEN_YD-shell"/>
    <property type="match status" value="2"/>
</dbReference>
<evidence type="ECO:0000259" key="3">
    <source>
        <dbReference type="Pfam" id="PF20148"/>
    </source>
</evidence>
<dbReference type="InterPro" id="IPR050708">
    <property type="entry name" value="T6SS_VgrG/RHS"/>
</dbReference>
<dbReference type="Pfam" id="PF20148">
    <property type="entry name" value="DUF6531"/>
    <property type="match status" value="1"/>
</dbReference>
<keyword evidence="6" id="KW-1185">Reference proteome</keyword>
<keyword evidence="1" id="KW-0677">Repeat</keyword>
<evidence type="ECO:0000313" key="6">
    <source>
        <dbReference type="Proteomes" id="UP001172778"/>
    </source>
</evidence>
<dbReference type="SUPFAM" id="SSF69304">
    <property type="entry name" value="Tricorn protease N-terminal domain"/>
    <property type="match status" value="1"/>
</dbReference>
<proteinExistence type="predicted"/>
<dbReference type="NCBIfam" id="TIGR01643">
    <property type="entry name" value="YD_repeat_2x"/>
    <property type="match status" value="11"/>
</dbReference>
<evidence type="ECO:0000256" key="1">
    <source>
        <dbReference type="ARBA" id="ARBA00022737"/>
    </source>
</evidence>
<dbReference type="Pfam" id="PF05593">
    <property type="entry name" value="RHS_repeat"/>
    <property type="match status" value="4"/>
</dbReference>
<dbReference type="RefSeq" id="WP_284101934.1">
    <property type="nucleotide sequence ID" value="NZ_JARRAF010000021.1"/>
</dbReference>
<sequence length="1193" mass="135484">MTATPPHPPAVLESHSAYPVVYSTGAKILSETDFALPGAIPLNWSRFYRSTERERNGWLGHGWTVPYAVELRLSASAILFFDERNRQISWPLLAEGEAHFDVREGLTLKRETADRYVLQAKDGECRIFDRRFAGQWRLPLSALEDRHGNALRFDYPATPQTGLARPDRIHDADGRTLWLTWGQYGLEQVRLTAVAANDGIAARLDDGPRHPPFELILARYHYAAAGDLERVELPGGAVWRYTYDAEHRLVAYTNPLGMEYRQEWQGERVVRSIAADGSRELRLEFAARQTRVTDATGATSTYLLNERDEVIGYIDPLGEQIASPFNPNGRPAAETDPLGRSTRYHYDERGNLTELTDAAGQRTRLHYDANDRPIELIDPMGQSWRYEYDNQGKPRITIDPLQQTTQLDYDPRGRVIRIVDAKGGSKHLAYDRWGNLATYTDCSGYRTQFEHDPLGRLLAVIDAEGQTARYRYDAAGRLAEAIEPDGASHHYHYDPAGNLIAYRDPLGHTTHYRYDGHGQPIERIDGLGHRLRYDYDRAGQLLALINENGDRYHFHYDAAGQLIEEIGFDGRLQRYQYNAAGELTHLIEAGGSDAGPGKITHFERDKLGRLLRKRHDDGSSAEYDYDPLGRLIAARNPAASLAFRFDPLGQLLEESQTHADGHAFALKHRYDPLGNRLGTQLPDGRQLDWLYYGSGHLHGILLDGQPLADFERDKLHRETRRQQGMLSSHSDYDPAGRLLRQRAMRANGSEVLRRDYLYDRAGQLTRITDRSRGEINYRYDPLGQLLAAERYGPQGLQAEQFAFDPAHNLLPANEHGRAWGQVEHNQLYVFQDLRYQYDQHGNMVERRKGSHTTQHFTYDADHQLTQAQVERHGVSQTTHYRYDPLGRRIAKQDAFGTTYFGWDGDRMSHEQRGSKQTTYLYEPASFVPLAKLTDNEVYHYQTDHLGTPLELTDQYGYISWRAEYRAWGNTLKVEEVATDQPLRFQGQYFDTETGLHYNRFRYYDPEAGRFVTQDPIGLNGDDNVYAYVASPSGWLDPLGLGPHPNRGRSGSNSGGSQNQNKAPPCQSRAMIQRAVQNVMAKYKPQIQALDPQAKVGYRGSLARGRKGPHKGGGPFTPTDFDIDAFIVSDKLKREGGWGSDIKEVIPIQEAMDAELRKIPCLGGMRSDKFGFKIFSSAEMKRTINLPDEVQVRF</sequence>
<feature type="compositionally biased region" description="Low complexity" evidence="2">
    <location>
        <begin position="1047"/>
        <end position="1060"/>
    </location>
</feature>
<evidence type="ECO:0000256" key="2">
    <source>
        <dbReference type="SAM" id="MobiDB-lite"/>
    </source>
</evidence>
<gene>
    <name evidence="5" type="ORF">PZA18_16350</name>
</gene>
<dbReference type="InterPro" id="IPR031325">
    <property type="entry name" value="RHS_repeat"/>
</dbReference>
<reference evidence="5" key="1">
    <citation type="submission" date="2023-03" db="EMBL/GenBank/DDBJ databases">
        <title>Chitinimonas shenzhenensis gen. nov., sp. nov., a novel member of family Burkholderiaceae isolated from activated sludge collected in Shen Zhen, China.</title>
        <authorList>
            <person name="Wang X."/>
        </authorList>
    </citation>
    <scope>NUCLEOTIDE SEQUENCE</scope>
    <source>
        <strain evidence="5">DQS-5</strain>
    </source>
</reference>
<organism evidence="5 6">
    <name type="scientific">Parachitinimonas caeni</name>
    <dbReference type="NCBI Taxonomy" id="3031301"/>
    <lineage>
        <taxon>Bacteria</taxon>
        <taxon>Pseudomonadati</taxon>
        <taxon>Pseudomonadota</taxon>
        <taxon>Betaproteobacteria</taxon>
        <taxon>Neisseriales</taxon>
        <taxon>Chitinibacteraceae</taxon>
        <taxon>Parachitinimonas</taxon>
    </lineage>
</organism>
<dbReference type="Proteomes" id="UP001172778">
    <property type="component" value="Unassembled WGS sequence"/>
</dbReference>
<dbReference type="InterPro" id="IPR056823">
    <property type="entry name" value="TEN-like_YD-shell"/>
</dbReference>
<dbReference type="Gene3D" id="2.180.10.10">
    <property type="entry name" value="RHS repeat-associated core"/>
    <property type="match status" value="2"/>
</dbReference>
<dbReference type="InterPro" id="IPR006530">
    <property type="entry name" value="YD"/>
</dbReference>
<feature type="domain" description="Teneurin-like YD-shell" evidence="4">
    <location>
        <begin position="401"/>
        <end position="537"/>
    </location>
</feature>
<dbReference type="InterPro" id="IPR022385">
    <property type="entry name" value="Rhs_assc_core"/>
</dbReference>
<feature type="region of interest" description="Disordered" evidence="2">
    <location>
        <begin position="1038"/>
        <end position="1066"/>
    </location>
</feature>
<dbReference type="PRINTS" id="PR00394">
    <property type="entry name" value="RHSPROTEIN"/>
</dbReference>
<protein>
    <submittedName>
        <fullName evidence="5">RHS repeat-associated core domain-containing protein</fullName>
    </submittedName>
</protein>
<dbReference type="NCBIfam" id="TIGR03696">
    <property type="entry name" value="Rhs_assc_core"/>
    <property type="match status" value="1"/>
</dbReference>
<dbReference type="InterPro" id="IPR045351">
    <property type="entry name" value="DUF6531"/>
</dbReference>